<dbReference type="PROSITE" id="PS50846">
    <property type="entry name" value="HMA_2"/>
    <property type="match status" value="1"/>
</dbReference>
<evidence type="ECO:0000259" key="2">
    <source>
        <dbReference type="PROSITE" id="PS50846"/>
    </source>
</evidence>
<proteinExistence type="predicted"/>
<comment type="caution">
    <text evidence="3">The sequence shown here is derived from an EMBL/GenBank/DDBJ whole genome shotgun (WGS) entry which is preliminary data.</text>
</comment>
<reference evidence="3 4" key="1">
    <citation type="journal article" date="2010" name="J. Bacteriol.">
        <title>Genome sequences of Pelagibaca bermudensis HTCC2601T and Maritimibacter alkaliphilus HTCC2654T, the type strains of two marine Roseobacter genera.</title>
        <authorList>
            <person name="Thrash J.C."/>
            <person name="Cho J.C."/>
            <person name="Ferriera S."/>
            <person name="Johnson J."/>
            <person name="Vergin K.L."/>
            <person name="Giovannoni S.J."/>
        </authorList>
    </citation>
    <scope>NUCLEOTIDE SEQUENCE [LARGE SCALE GENOMIC DNA]</scope>
    <source>
        <strain evidence="4">DSM 26914 / JCM 13377 / KCTC 12554 / HTCC2601</strain>
    </source>
</reference>
<dbReference type="Proteomes" id="UP000006230">
    <property type="component" value="Unassembled WGS sequence"/>
</dbReference>
<evidence type="ECO:0000313" key="3">
    <source>
        <dbReference type="EMBL" id="EAU45743.1"/>
    </source>
</evidence>
<dbReference type="EMBL" id="AATQ01000022">
    <property type="protein sequence ID" value="EAU45743.1"/>
    <property type="molecule type" value="Genomic_DNA"/>
</dbReference>
<dbReference type="HOGENOM" id="CLU_1775673_0_0_5"/>
<evidence type="ECO:0000256" key="1">
    <source>
        <dbReference type="SAM" id="MobiDB-lite"/>
    </source>
</evidence>
<dbReference type="STRING" id="314265.R2601_10579"/>
<feature type="domain" description="HMA" evidence="2">
    <location>
        <begin position="1"/>
        <end position="48"/>
    </location>
</feature>
<dbReference type="Gene3D" id="3.30.70.100">
    <property type="match status" value="1"/>
</dbReference>
<feature type="compositionally biased region" description="Low complexity" evidence="1">
    <location>
        <begin position="112"/>
        <end position="132"/>
    </location>
</feature>
<dbReference type="GO" id="GO:0046872">
    <property type="term" value="F:metal ion binding"/>
    <property type="evidence" value="ECO:0007669"/>
    <property type="project" value="InterPro"/>
</dbReference>
<dbReference type="AlphaFoldDB" id="Q0FNK1"/>
<feature type="region of interest" description="Disordered" evidence="1">
    <location>
        <begin position="93"/>
        <end position="146"/>
    </location>
</feature>
<name>Q0FNK1_SALBH</name>
<sequence length="146" mass="15274">MEAALAAAPGVRSARVNLTMKRVAIEADAGLSAEDLIPVVTAAGYEAHELDTGALSATQTDKAGRDLLMRLAVAGFAMMNVMLLSISVCPAPKARPATCSIGSRRRSPCRPSPSRGRSSSATPGARSAPAGSTWTCQSRSRSCWRW</sequence>
<organism evidence="3 4">
    <name type="scientific">Salipiger bermudensis (strain DSM 26914 / JCM 13377 / KCTC 12554 / HTCC2601)</name>
    <name type="common">Pelagibaca bermudensis</name>
    <dbReference type="NCBI Taxonomy" id="314265"/>
    <lineage>
        <taxon>Bacteria</taxon>
        <taxon>Pseudomonadati</taxon>
        <taxon>Pseudomonadota</taxon>
        <taxon>Alphaproteobacteria</taxon>
        <taxon>Rhodobacterales</taxon>
        <taxon>Roseobacteraceae</taxon>
        <taxon>Salipiger</taxon>
    </lineage>
</organism>
<dbReference type="SUPFAM" id="SSF55008">
    <property type="entry name" value="HMA, heavy metal-associated domain"/>
    <property type="match status" value="1"/>
</dbReference>
<evidence type="ECO:0000313" key="4">
    <source>
        <dbReference type="Proteomes" id="UP000006230"/>
    </source>
</evidence>
<protein>
    <submittedName>
        <fullName evidence="3">Copper-translocating P-type ATPase</fullName>
    </submittedName>
</protein>
<accession>Q0FNK1</accession>
<keyword evidence="4" id="KW-1185">Reference proteome</keyword>
<feature type="compositionally biased region" description="Polar residues" evidence="1">
    <location>
        <begin position="133"/>
        <end position="146"/>
    </location>
</feature>
<dbReference type="CDD" id="cd00371">
    <property type="entry name" value="HMA"/>
    <property type="match status" value="1"/>
</dbReference>
<dbReference type="eggNOG" id="COG2608">
    <property type="taxonomic scope" value="Bacteria"/>
</dbReference>
<dbReference type="InterPro" id="IPR006121">
    <property type="entry name" value="HMA_dom"/>
</dbReference>
<gene>
    <name evidence="3" type="ORF">R2601_10579</name>
</gene>
<dbReference type="InterPro" id="IPR036163">
    <property type="entry name" value="HMA_dom_sf"/>
</dbReference>